<dbReference type="Proteomes" id="UP000282759">
    <property type="component" value="Unassembled WGS sequence"/>
</dbReference>
<dbReference type="InterPro" id="IPR037066">
    <property type="entry name" value="Plug_dom_sf"/>
</dbReference>
<dbReference type="Pfam" id="PF00593">
    <property type="entry name" value="TonB_dep_Rec_b-barrel"/>
    <property type="match status" value="1"/>
</dbReference>
<evidence type="ECO:0000256" key="4">
    <source>
        <dbReference type="ARBA" id="ARBA00022692"/>
    </source>
</evidence>
<dbReference type="InterPro" id="IPR008969">
    <property type="entry name" value="CarboxyPept-like_regulatory"/>
</dbReference>
<organism evidence="12 13">
    <name type="scientific">Mucilaginibacter limnophilus</name>
    <dbReference type="NCBI Taxonomy" id="1932778"/>
    <lineage>
        <taxon>Bacteria</taxon>
        <taxon>Pseudomonadati</taxon>
        <taxon>Bacteroidota</taxon>
        <taxon>Sphingobacteriia</taxon>
        <taxon>Sphingobacteriales</taxon>
        <taxon>Sphingobacteriaceae</taxon>
        <taxon>Mucilaginibacter</taxon>
    </lineage>
</organism>
<protein>
    <submittedName>
        <fullName evidence="12">TonB-dependent receptor</fullName>
    </submittedName>
</protein>
<dbReference type="Gene3D" id="2.40.170.20">
    <property type="entry name" value="TonB-dependent receptor, beta-barrel domain"/>
    <property type="match status" value="1"/>
</dbReference>
<dbReference type="GO" id="GO:0009279">
    <property type="term" value="C:cell outer membrane"/>
    <property type="evidence" value="ECO:0007669"/>
    <property type="project" value="UniProtKB-SubCell"/>
</dbReference>
<dbReference type="InterPro" id="IPR036942">
    <property type="entry name" value="Beta-barrel_TonB_sf"/>
</dbReference>
<feature type="domain" description="TonB-dependent receptor plug" evidence="11">
    <location>
        <begin position="145"/>
        <end position="245"/>
    </location>
</feature>
<gene>
    <name evidence="12" type="ORF">EOD41_01200</name>
</gene>
<dbReference type="Pfam" id="PF13715">
    <property type="entry name" value="CarbopepD_reg_2"/>
    <property type="match status" value="1"/>
</dbReference>
<comment type="caution">
    <text evidence="12">The sequence shown here is derived from an EMBL/GenBank/DDBJ whole genome shotgun (WGS) entry which is preliminary data.</text>
</comment>
<keyword evidence="4 8" id="KW-0812">Transmembrane</keyword>
<dbReference type="PROSITE" id="PS52016">
    <property type="entry name" value="TONB_DEPENDENT_REC_3"/>
    <property type="match status" value="1"/>
</dbReference>
<dbReference type="SUPFAM" id="SSF49464">
    <property type="entry name" value="Carboxypeptidase regulatory domain-like"/>
    <property type="match status" value="1"/>
</dbReference>
<keyword evidence="7 8" id="KW-0998">Cell outer membrane</keyword>
<dbReference type="Gene3D" id="2.60.40.1120">
    <property type="entry name" value="Carboxypeptidase-like, regulatory domain"/>
    <property type="match status" value="1"/>
</dbReference>
<reference evidence="12 13" key="1">
    <citation type="submission" date="2019-01" db="EMBL/GenBank/DDBJ databases">
        <authorList>
            <person name="Chen W.-M."/>
        </authorList>
    </citation>
    <scope>NUCLEOTIDE SEQUENCE [LARGE SCALE GENOMIC DNA]</scope>
    <source>
        <strain evidence="12 13">YBJ-36</strain>
    </source>
</reference>
<dbReference type="Gene3D" id="2.170.130.10">
    <property type="entry name" value="TonB-dependent receptor, plug domain"/>
    <property type="match status" value="1"/>
</dbReference>
<keyword evidence="13" id="KW-1185">Reference proteome</keyword>
<keyword evidence="12" id="KW-0675">Receptor</keyword>
<evidence type="ECO:0000313" key="13">
    <source>
        <dbReference type="Proteomes" id="UP000282759"/>
    </source>
</evidence>
<name>A0A437MYB7_9SPHI</name>
<dbReference type="InterPro" id="IPR012910">
    <property type="entry name" value="Plug_dom"/>
</dbReference>
<comment type="subcellular location">
    <subcellularLocation>
        <location evidence="1 8">Cell outer membrane</location>
        <topology evidence="1 8">Multi-pass membrane protein</topology>
    </subcellularLocation>
</comment>
<accession>A0A437MYB7</accession>
<feature type="domain" description="TonB-dependent receptor-like beta-barrel" evidence="10">
    <location>
        <begin position="414"/>
        <end position="885"/>
    </location>
</feature>
<dbReference type="NCBIfam" id="TIGR01782">
    <property type="entry name" value="TonB-Xanth-Caul"/>
    <property type="match status" value="1"/>
</dbReference>
<dbReference type="InterPro" id="IPR000531">
    <property type="entry name" value="Beta-barrel_TonB"/>
</dbReference>
<evidence type="ECO:0000256" key="8">
    <source>
        <dbReference type="PROSITE-ProRule" id="PRU01360"/>
    </source>
</evidence>
<dbReference type="InterPro" id="IPR039426">
    <property type="entry name" value="TonB-dep_rcpt-like"/>
</dbReference>
<keyword evidence="2 8" id="KW-0813">Transport</keyword>
<evidence type="ECO:0000259" key="10">
    <source>
        <dbReference type="Pfam" id="PF00593"/>
    </source>
</evidence>
<evidence type="ECO:0000256" key="3">
    <source>
        <dbReference type="ARBA" id="ARBA00022452"/>
    </source>
</evidence>
<dbReference type="PANTHER" id="PTHR40980:SF4">
    <property type="entry name" value="TONB-DEPENDENT RECEPTOR-LIKE BETA-BARREL DOMAIN-CONTAINING PROTEIN"/>
    <property type="match status" value="1"/>
</dbReference>
<dbReference type="AlphaFoldDB" id="A0A437MYB7"/>
<evidence type="ECO:0000256" key="1">
    <source>
        <dbReference type="ARBA" id="ARBA00004571"/>
    </source>
</evidence>
<evidence type="ECO:0000256" key="2">
    <source>
        <dbReference type="ARBA" id="ARBA00022448"/>
    </source>
</evidence>
<dbReference type="CDD" id="cd01347">
    <property type="entry name" value="ligand_gated_channel"/>
    <property type="match status" value="1"/>
</dbReference>
<dbReference type="EMBL" id="SACK01000001">
    <property type="protein sequence ID" value="RVU02586.1"/>
    <property type="molecule type" value="Genomic_DNA"/>
</dbReference>
<dbReference type="Pfam" id="PF07715">
    <property type="entry name" value="Plug"/>
    <property type="match status" value="1"/>
</dbReference>
<dbReference type="SUPFAM" id="SSF56935">
    <property type="entry name" value="Porins"/>
    <property type="match status" value="1"/>
</dbReference>
<evidence type="ECO:0000256" key="9">
    <source>
        <dbReference type="RuleBase" id="RU003357"/>
    </source>
</evidence>
<evidence type="ECO:0000259" key="11">
    <source>
        <dbReference type="Pfam" id="PF07715"/>
    </source>
</evidence>
<keyword evidence="6 8" id="KW-0472">Membrane</keyword>
<dbReference type="PANTHER" id="PTHR40980">
    <property type="entry name" value="PLUG DOMAIN-CONTAINING PROTEIN"/>
    <property type="match status" value="1"/>
</dbReference>
<evidence type="ECO:0000313" key="12">
    <source>
        <dbReference type="EMBL" id="RVU02586.1"/>
    </source>
</evidence>
<keyword evidence="5 9" id="KW-0798">TonB box</keyword>
<dbReference type="OrthoDB" id="8727862at2"/>
<evidence type="ECO:0000256" key="7">
    <source>
        <dbReference type="ARBA" id="ARBA00023237"/>
    </source>
</evidence>
<keyword evidence="3 8" id="KW-1134">Transmembrane beta strand</keyword>
<sequence>MPQIIFAASNHKTYFMNFRSLLFLAFILCGSTIAMAQRGIIKGKITSREHNEVLTGATVLVNGTTSSTATDLDGEYQFYVNPGNLNLTVRYLGYRDTVINVNVVANQLTVVNVVMQSSQSVLQDVVITGYTQGQAKALNQQKNADNIKNIIAADQIGKFPDPNAAEALQRVPGVNIERDQGEGRYVSVRGLAPQFTNTSVNGEQIPSPEADVRYVALDAIPSDQLASIEVSKALTPDMDGDAIGGSINLITRSAQSKKPTILGFVGGGYNNLMNKGNMQGQLQYGQRFGKDEKFGVLLNSNYYQNNLGSDGVERAIDDNEVELRDYELTRTRLGLSSTLDYRFNNHHEAYFRTLYSRFTDREWRRRYVFKPEDEEIEKLTKDRFESQSVLSLNAGAKHIFKGFLLDYEAQYSYAEQNTPYDNEAGFVAGIPSTLNFADTKFPKIEADEDYTNNSLYEFDELGMGNTIAKDKNITAKFNVGVPYKINGSDGLLKFGAKVRSKDKSYTITQNTFENLGGVPNLDQFAGTPVKDKYMGGRYEMGNPLDIPKVINYFNANPGQFELQIADKASDEALESYKASEDVLAAYLMGRQQINKLMVLAGVRYERTKVTYDSKDVIIAPNGDLEAIRPVTGSSTYDFVLPQVHFKYELDKLTNLRAAVTASYARPNFSEIIPSQEINREDNLATIGNANLKPVSAVNYDLMAEHYFGSVGIVSAGLFYKQLDNFIYRRVTFNSPYPTTGTPIISNIDITQSQNGNNADVMGAEVAFQRRLSFIPFLKDFSLYLNYTYTHSKARLQSREASADNANLTEEIRLPGQANHVGNGSLAYEGRKFSARVSLNFNGSYLSEIGGTKEEDIYIKNRMQLDATAGYAINNQFRLFVEALNLTNQPLQAYQGNANQYIQREFYSYWMRFGVKFNL</sequence>
<comment type="similarity">
    <text evidence="8 9">Belongs to the TonB-dependent receptor family.</text>
</comment>
<evidence type="ECO:0000256" key="6">
    <source>
        <dbReference type="ARBA" id="ARBA00023136"/>
    </source>
</evidence>
<dbReference type="InterPro" id="IPR010104">
    <property type="entry name" value="TonB_rcpt_bac"/>
</dbReference>
<proteinExistence type="inferred from homology"/>
<evidence type="ECO:0000256" key="5">
    <source>
        <dbReference type="ARBA" id="ARBA00023077"/>
    </source>
</evidence>